<accession>A0A518VAE2</accession>
<sequence length="78" mass="9137">MLDNLCKQMYCTYGRDTDFMGLAFRFKKGIAIVDIHIDGEYEDGYVVEFVSFVEHEPPVFKIVKNKEELHTLIQEFAL</sequence>
<organism evidence="1 2">
    <name type="scientific">Brevibacillus laterosporus</name>
    <name type="common">Bacillus laterosporus</name>
    <dbReference type="NCBI Taxonomy" id="1465"/>
    <lineage>
        <taxon>Bacteria</taxon>
        <taxon>Bacillati</taxon>
        <taxon>Bacillota</taxon>
        <taxon>Bacilli</taxon>
        <taxon>Bacillales</taxon>
        <taxon>Paenibacillaceae</taxon>
        <taxon>Brevibacillus</taxon>
    </lineage>
</organism>
<dbReference type="EMBL" id="CP033464">
    <property type="protein sequence ID" value="QDX93956.1"/>
    <property type="molecule type" value="Genomic_DNA"/>
</dbReference>
<evidence type="ECO:0000313" key="2">
    <source>
        <dbReference type="Proteomes" id="UP000319432"/>
    </source>
</evidence>
<reference evidence="1 2" key="1">
    <citation type="submission" date="2018-11" db="EMBL/GenBank/DDBJ databases">
        <title>Phylogenetic determinants of toxin gene distribution in genomes of Brevibacillus laterosporus.</title>
        <authorList>
            <person name="Glare T.R."/>
            <person name="Durrant A."/>
            <person name="Berry C."/>
            <person name="Palma L."/>
            <person name="Ormskirk M."/>
            <person name="Cox M.O."/>
        </authorList>
    </citation>
    <scope>NUCLEOTIDE SEQUENCE [LARGE SCALE GENOMIC DNA]</scope>
    <source>
        <strain evidence="1 2">1821L</strain>
    </source>
</reference>
<gene>
    <name evidence="1" type="ORF">EEL30_17655</name>
</gene>
<dbReference type="OrthoDB" id="2474934at2"/>
<evidence type="ECO:0000313" key="1">
    <source>
        <dbReference type="EMBL" id="QDX93956.1"/>
    </source>
</evidence>
<dbReference type="Proteomes" id="UP000319432">
    <property type="component" value="Chromosome"/>
</dbReference>
<keyword evidence="2" id="KW-1185">Reference proteome</keyword>
<protein>
    <submittedName>
        <fullName evidence="1">Uncharacterized protein</fullName>
    </submittedName>
</protein>
<name>A0A518VAE2_BRELA</name>
<dbReference type="AlphaFoldDB" id="A0A518VAE2"/>
<proteinExistence type="predicted"/>